<proteinExistence type="predicted"/>
<feature type="transmembrane region" description="Helical" evidence="1">
    <location>
        <begin position="231"/>
        <end position="250"/>
    </location>
</feature>
<gene>
    <name evidence="2" type="ORF">D1O30_15740</name>
</gene>
<dbReference type="EMBL" id="QWDD01000001">
    <property type="protein sequence ID" value="RNJ50822.1"/>
    <property type="molecule type" value="Genomic_DNA"/>
</dbReference>
<comment type="caution">
    <text evidence="2">The sequence shown here is derived from an EMBL/GenBank/DDBJ whole genome shotgun (WGS) entry which is preliminary data.</text>
</comment>
<keyword evidence="1" id="KW-1133">Transmembrane helix</keyword>
<evidence type="ECO:0000256" key="1">
    <source>
        <dbReference type="SAM" id="Phobius"/>
    </source>
</evidence>
<evidence type="ECO:0000313" key="3">
    <source>
        <dbReference type="Proteomes" id="UP000268623"/>
    </source>
</evidence>
<feature type="transmembrane region" description="Helical" evidence="1">
    <location>
        <begin position="203"/>
        <end position="225"/>
    </location>
</feature>
<keyword evidence="1" id="KW-0812">Transmembrane</keyword>
<dbReference type="AlphaFoldDB" id="A0A3M9XSS1"/>
<reference evidence="2 3" key="1">
    <citation type="submission" date="2018-08" db="EMBL/GenBank/DDBJ databases">
        <title>Genome sequence of Methylocystis hirsuta CSC1, a methanotroph able to accumulate PHAs.</title>
        <authorList>
            <person name="Bordel S."/>
            <person name="Rodriguez E."/>
            <person name="Gancedo J."/>
            <person name="Munoz R."/>
        </authorList>
    </citation>
    <scope>NUCLEOTIDE SEQUENCE [LARGE SCALE GENOMIC DNA]</scope>
    <source>
        <strain evidence="2 3">CSC1</strain>
    </source>
</reference>
<dbReference type="Proteomes" id="UP000268623">
    <property type="component" value="Unassembled WGS sequence"/>
</dbReference>
<evidence type="ECO:0000313" key="2">
    <source>
        <dbReference type="EMBL" id="RNJ50822.1"/>
    </source>
</evidence>
<name>A0A3M9XSS1_9HYPH</name>
<accession>A0A3M9XSS1</accession>
<keyword evidence="1" id="KW-0472">Membrane</keyword>
<protein>
    <submittedName>
        <fullName evidence="2">Uncharacterized protein</fullName>
    </submittedName>
</protein>
<feature type="transmembrane region" description="Helical" evidence="1">
    <location>
        <begin position="164"/>
        <end position="182"/>
    </location>
</feature>
<sequence>MDFMPSFGIFFAVLIVCTASLSPARAHSPYFSTTEKIELPNGKLGELRLLHGDGILWADPIRVLALDEEGRMIARSPPSPGMALSCRNARCRVFDLAEGTVLELDPSTFRTGAVVPAIDNPDRDLNWEFYGEDDKSWGWRWRKAAFFELIWGNLALARRIGMCIGFTIIAGIIAGPALRAAFERKPIIDQPMLIMSMARLIRRLILLIIAVATVFASFYTAVALCGSSLELWMVVLVGSAAVTLAISAALRRMDEMGDDPEPPPAIAP</sequence>
<organism evidence="2 3">
    <name type="scientific">Methylocystis hirsuta</name>
    <dbReference type="NCBI Taxonomy" id="369798"/>
    <lineage>
        <taxon>Bacteria</taxon>
        <taxon>Pseudomonadati</taxon>
        <taxon>Pseudomonadota</taxon>
        <taxon>Alphaproteobacteria</taxon>
        <taxon>Hyphomicrobiales</taxon>
        <taxon>Methylocystaceae</taxon>
        <taxon>Methylocystis</taxon>
    </lineage>
</organism>
<keyword evidence="3" id="KW-1185">Reference proteome</keyword>